<comment type="caution">
    <text evidence="2">The sequence shown here is derived from an EMBL/GenBank/DDBJ whole genome shotgun (WGS) entry which is preliminary data.</text>
</comment>
<feature type="coiled-coil region" evidence="1">
    <location>
        <begin position="137"/>
        <end position="171"/>
    </location>
</feature>
<organism evidence="2 3">
    <name type="scientific">Paenibacillus oralis</name>
    <dbReference type="NCBI Taxonomy" id="2490856"/>
    <lineage>
        <taxon>Bacteria</taxon>
        <taxon>Bacillati</taxon>
        <taxon>Bacillota</taxon>
        <taxon>Bacilli</taxon>
        <taxon>Bacillales</taxon>
        <taxon>Paenibacillaceae</taxon>
        <taxon>Paenibacillus</taxon>
    </lineage>
</organism>
<evidence type="ECO:0000256" key="1">
    <source>
        <dbReference type="SAM" id="Coils"/>
    </source>
</evidence>
<name>A0A3P3U158_9BACL</name>
<dbReference type="EMBL" id="RRCN01000001">
    <property type="protein sequence ID" value="RRJ63328.1"/>
    <property type="molecule type" value="Genomic_DNA"/>
</dbReference>
<gene>
    <name evidence="2" type="ORF">EHV15_10665</name>
</gene>
<keyword evidence="3" id="KW-1185">Reference proteome</keyword>
<evidence type="ECO:0000313" key="3">
    <source>
        <dbReference type="Proteomes" id="UP000267017"/>
    </source>
</evidence>
<accession>A0A3P3U158</accession>
<feature type="coiled-coil region" evidence="1">
    <location>
        <begin position="196"/>
        <end position="262"/>
    </location>
</feature>
<dbReference type="OrthoDB" id="1833514at2"/>
<proteinExistence type="predicted"/>
<reference evidence="2 3" key="1">
    <citation type="submission" date="2018-11" db="EMBL/GenBank/DDBJ databases">
        <title>Genome sequencing of Paenibacillus sp. KCOM 3021 (= ChDC PVNT-B20).</title>
        <authorList>
            <person name="Kook J.-K."/>
            <person name="Park S.-N."/>
            <person name="Lim Y.K."/>
        </authorList>
    </citation>
    <scope>NUCLEOTIDE SEQUENCE [LARGE SCALE GENOMIC DNA]</scope>
    <source>
        <strain evidence="2 3">KCOM 3021</strain>
    </source>
</reference>
<protein>
    <submittedName>
        <fullName evidence="2">Uncharacterized protein</fullName>
    </submittedName>
</protein>
<dbReference type="Proteomes" id="UP000267017">
    <property type="component" value="Unassembled WGS sequence"/>
</dbReference>
<dbReference type="RefSeq" id="WP_128631172.1">
    <property type="nucleotide sequence ID" value="NZ_RRCN01000001.1"/>
</dbReference>
<evidence type="ECO:0000313" key="2">
    <source>
        <dbReference type="EMBL" id="RRJ63328.1"/>
    </source>
</evidence>
<keyword evidence="1" id="KW-0175">Coiled coil</keyword>
<sequence length="528" mass="61284">MNYLPLLTEDEVRYIISIIPLQETVSYFKHNPKQFAKIRPGFRATTISKADASKLLFSYRSQKFVSSFIEKHISNWLSQTQKHITKCMDDGDSKDIALIHILPFGFFADNVSLYFKLVNDEYSEEYIALMSAIVKNIKEVAKEQEELKGKITALEFQSNKLQEELATKNNEWSRNNDMLSDKLLEMDAFKDKVSILEKLQATSMKDKEEIENFKIEKKRLLGKIDRLSTEITEIKNNSRLLDEQIREDLEKQQKHLDEAQSSAPSPKCPHDIDEFKEYLGYNLTNIGVPNDAEYFPLLISYLSKILFRGAPIVVNHAIGINIIKCAANTLTGKSTVKTLSYSQDITIEKIREFLLLSDRVVCLDNFIGNYNETELIPLIEKHSDKIVFLTVIYDRTLRYLSQEFLRYCYYFNANRIGMLSVKSELSEDPSTIVEHSYRPQATQGENRFRNIFREILRELSYPQSIIEHKCESIANEQDLCQSLAFDILPYCIDVLQIKPYNISERLLKYAGKDGRCPQKNLLVRWFAQ</sequence>
<dbReference type="AlphaFoldDB" id="A0A3P3U158"/>